<protein>
    <submittedName>
        <fullName evidence="1">Uncharacterized protein</fullName>
    </submittedName>
</protein>
<dbReference type="InParanoid" id="B8LY91"/>
<organism evidence="1 2">
    <name type="scientific">Talaromyces stipitatus (strain ATCC 10500 / CBS 375.48 / QM 6759 / NRRL 1006)</name>
    <name type="common">Penicillium stipitatum</name>
    <dbReference type="NCBI Taxonomy" id="441959"/>
    <lineage>
        <taxon>Eukaryota</taxon>
        <taxon>Fungi</taxon>
        <taxon>Dikarya</taxon>
        <taxon>Ascomycota</taxon>
        <taxon>Pezizomycotina</taxon>
        <taxon>Eurotiomycetes</taxon>
        <taxon>Eurotiomycetidae</taxon>
        <taxon>Eurotiales</taxon>
        <taxon>Trichocomaceae</taxon>
        <taxon>Talaromyces</taxon>
        <taxon>Talaromyces sect. Talaromyces</taxon>
    </lineage>
</organism>
<accession>B8LY91</accession>
<name>B8LY91_TALSN</name>
<reference evidence="2" key="1">
    <citation type="journal article" date="2015" name="Genome Announc.">
        <title>Genome sequence of the AIDS-associated pathogen Penicillium marneffei (ATCC18224) and its near taxonomic relative Talaromyces stipitatus (ATCC10500).</title>
        <authorList>
            <person name="Nierman W.C."/>
            <person name="Fedorova-Abrams N.D."/>
            <person name="Andrianopoulos A."/>
        </authorList>
    </citation>
    <scope>NUCLEOTIDE SEQUENCE [LARGE SCALE GENOMIC DNA]</scope>
    <source>
        <strain evidence="2">ATCC 10500 / CBS 375.48 / QM 6759 / NRRL 1006</strain>
    </source>
</reference>
<dbReference type="EMBL" id="EQ962652">
    <property type="protein sequence ID" value="EED23336.1"/>
    <property type="molecule type" value="Genomic_DNA"/>
</dbReference>
<gene>
    <name evidence="1" type="ORF">TSTA_067680</name>
</gene>
<dbReference type="VEuPathDB" id="FungiDB:TSTA_067680"/>
<sequence>MAFRRIILSKSLAILNPITVFSEPGKRQFVGFEFNEPKLDLWKEMLVHYEHRLQEWKIDLRRNLKKYEETTTNNQEDFPILTELNVLIRAAERLLGFEGMRICPVQLPTSLEVFALKPWPLDKVFKLMKEDFSDGDINELFKKSKLLLTTKFGKEQGKPLQYHAECIAETEGLSQADIKKIVKTLKWMQRLIERQICDRNQKALRHRKESTVGVSNYLKDQGTAHTAAHLQKTVLYLDDLNIVRSIAKPFSEQESRPDILWNNAGIGAVPVGLKIKQRIEAHMGGQCYRAASLHSTSSSHTASGGGCLSQDFRSHCLVLLLDDGREFS</sequence>
<dbReference type="AlphaFoldDB" id="B8LY91"/>
<keyword evidence="2" id="KW-1185">Reference proteome</keyword>
<proteinExistence type="predicted"/>
<evidence type="ECO:0000313" key="2">
    <source>
        <dbReference type="Proteomes" id="UP000001745"/>
    </source>
</evidence>
<dbReference type="RefSeq" id="XP_002340723.1">
    <property type="nucleotide sequence ID" value="XM_002340682.1"/>
</dbReference>
<evidence type="ECO:0000313" key="1">
    <source>
        <dbReference type="EMBL" id="EED23336.1"/>
    </source>
</evidence>
<dbReference type="HOGENOM" id="CLU_847803_0_0_1"/>
<dbReference type="GeneID" id="8102687"/>
<dbReference type="Proteomes" id="UP000001745">
    <property type="component" value="Unassembled WGS sequence"/>
</dbReference>